<proteinExistence type="predicted"/>
<sequence>MFGQTIFILTGFLFYGPFGHIVAMFAGRWCLAIVFCAVKYHVLLMFLRVGGIGPWS</sequence>
<keyword evidence="3" id="KW-1185">Reference proteome</keyword>
<dbReference type="AlphaFoldDB" id="M5U8R4"/>
<evidence type="ECO:0000256" key="1">
    <source>
        <dbReference type="SAM" id="Phobius"/>
    </source>
</evidence>
<keyword evidence="1" id="KW-1133">Transmembrane helix</keyword>
<name>M5U8R4_9BACT</name>
<protein>
    <submittedName>
        <fullName evidence="2">Membrane protein</fullName>
    </submittedName>
</protein>
<feature type="transmembrane region" description="Helical" evidence="1">
    <location>
        <begin position="12"/>
        <end position="38"/>
    </location>
</feature>
<organism evidence="2 3">
    <name type="scientific">Rhodopirellula sallentina SM41</name>
    <dbReference type="NCBI Taxonomy" id="1263870"/>
    <lineage>
        <taxon>Bacteria</taxon>
        <taxon>Pseudomonadati</taxon>
        <taxon>Planctomycetota</taxon>
        <taxon>Planctomycetia</taxon>
        <taxon>Pirellulales</taxon>
        <taxon>Pirellulaceae</taxon>
        <taxon>Rhodopirellula</taxon>
    </lineage>
</organism>
<keyword evidence="1" id="KW-0812">Transmembrane</keyword>
<dbReference type="PATRIC" id="fig|1263870.3.peg.6578"/>
<comment type="caution">
    <text evidence="2">The sequence shown here is derived from an EMBL/GenBank/DDBJ whole genome shotgun (WGS) entry which is preliminary data.</text>
</comment>
<dbReference type="EMBL" id="ANOH01000435">
    <property type="protein sequence ID" value="EMI52358.1"/>
    <property type="molecule type" value="Genomic_DNA"/>
</dbReference>
<gene>
    <name evidence="2" type="ORF">RSSM_06209</name>
</gene>
<keyword evidence="1" id="KW-0472">Membrane</keyword>
<evidence type="ECO:0000313" key="2">
    <source>
        <dbReference type="EMBL" id="EMI52358.1"/>
    </source>
</evidence>
<reference evidence="2 3" key="1">
    <citation type="journal article" date="2013" name="Mar. Genomics">
        <title>Expression of sulfatases in Rhodopirellula baltica and the diversity of sulfatases in the genus Rhodopirellula.</title>
        <authorList>
            <person name="Wegner C.E."/>
            <person name="Richter-Heitmann T."/>
            <person name="Klindworth A."/>
            <person name="Klockow C."/>
            <person name="Richter M."/>
            <person name="Achstetter T."/>
            <person name="Glockner F.O."/>
            <person name="Harder J."/>
        </authorList>
    </citation>
    <scope>NUCLEOTIDE SEQUENCE [LARGE SCALE GENOMIC DNA]</scope>
    <source>
        <strain evidence="2 3">SM41</strain>
    </source>
</reference>
<accession>M5U8R4</accession>
<dbReference type="Proteomes" id="UP000011885">
    <property type="component" value="Unassembled WGS sequence"/>
</dbReference>
<evidence type="ECO:0000313" key="3">
    <source>
        <dbReference type="Proteomes" id="UP000011885"/>
    </source>
</evidence>